<dbReference type="EMBL" id="CP139558">
    <property type="protein sequence ID" value="WPU95218.1"/>
    <property type="molecule type" value="Genomic_DNA"/>
</dbReference>
<dbReference type="InterPro" id="IPR050553">
    <property type="entry name" value="Thioredoxin_ResA/DsbE_sf"/>
</dbReference>
<keyword evidence="8" id="KW-1185">Reference proteome</keyword>
<protein>
    <submittedName>
        <fullName evidence="7">TlpA disulfide reductase family protein</fullName>
    </submittedName>
</protein>
<dbReference type="Proteomes" id="UP001324380">
    <property type="component" value="Chromosome"/>
</dbReference>
<dbReference type="CDD" id="cd02966">
    <property type="entry name" value="TlpA_like_family"/>
    <property type="match status" value="1"/>
</dbReference>
<dbReference type="PANTHER" id="PTHR42852:SF6">
    <property type="entry name" value="THIOL:DISULFIDE INTERCHANGE PROTEIN DSBE"/>
    <property type="match status" value="1"/>
</dbReference>
<sequence>MRKLLSVFICFLSLFFILQADAQTTRNNGYVINGTVTGIDSGVVRMLSKDLGVRDSAVIVNGKFVFRGNIGSPERRTFMIIPGNWAFKGFVEDTAINFWIDTSDAMHQYYKTKDYPIIWQITETGSAMADVYTQYQNETGDTYGFSLLKKLKTAKKDSIAHIRNEIDSIGKLHTGNEKVWIDNYISQNPSSLAGIYIFNEYCGSLADISEVYLRSAINQFSGTAKASSYYDALINKLSTLENKQANSLAPDFTLLKRDKSKFTLSTTRGSVTMLDFWASWCVPCRKGIPHWKKMYAKFHHKGFNIVSVSDDRYWNDWIRALDKEKMPWTQVIDEFPSKGSTARVGGLYALKSIPFFILLNKEGKVIIASGDEDIMTKKIEEILQ</sequence>
<name>A0ABZ0TQ21_9SPHI</name>
<accession>A0ABZ0TQ21</accession>
<keyword evidence="4" id="KW-0676">Redox-active center</keyword>
<dbReference type="PROSITE" id="PS00194">
    <property type="entry name" value="THIOREDOXIN_1"/>
    <property type="match status" value="1"/>
</dbReference>
<organism evidence="7 8">
    <name type="scientific">Mucilaginibacter sabulilitoris</name>
    <dbReference type="NCBI Taxonomy" id="1173583"/>
    <lineage>
        <taxon>Bacteria</taxon>
        <taxon>Pseudomonadati</taxon>
        <taxon>Bacteroidota</taxon>
        <taxon>Sphingobacteriia</taxon>
        <taxon>Sphingobacteriales</taxon>
        <taxon>Sphingobacteriaceae</taxon>
        <taxon>Mucilaginibacter</taxon>
    </lineage>
</organism>
<dbReference type="InterPro" id="IPR036249">
    <property type="entry name" value="Thioredoxin-like_sf"/>
</dbReference>
<evidence type="ECO:0000313" key="7">
    <source>
        <dbReference type="EMBL" id="WPU95218.1"/>
    </source>
</evidence>
<evidence type="ECO:0000256" key="2">
    <source>
        <dbReference type="ARBA" id="ARBA00022748"/>
    </source>
</evidence>
<evidence type="ECO:0000256" key="1">
    <source>
        <dbReference type="ARBA" id="ARBA00004196"/>
    </source>
</evidence>
<evidence type="ECO:0000259" key="6">
    <source>
        <dbReference type="PROSITE" id="PS51352"/>
    </source>
</evidence>
<dbReference type="PROSITE" id="PS51352">
    <property type="entry name" value="THIOREDOXIN_2"/>
    <property type="match status" value="1"/>
</dbReference>
<proteinExistence type="predicted"/>
<reference evidence="7 8" key="1">
    <citation type="submission" date="2023-11" db="EMBL/GenBank/DDBJ databases">
        <title>Analysis of the Genomes of Mucilaginibacter gossypii cycad 4 and M. sabulilitoris SNA2: microbes with the potential for plant growth promotion.</title>
        <authorList>
            <person name="Hirsch A.M."/>
            <person name="Humm E."/>
            <person name="Rubbi M."/>
            <person name="Del Vecchio G."/>
            <person name="Ha S.M."/>
            <person name="Pellegrini M."/>
            <person name="Gunsalus R.P."/>
        </authorList>
    </citation>
    <scope>NUCLEOTIDE SEQUENCE [LARGE SCALE GENOMIC DNA]</scope>
    <source>
        <strain evidence="7 8">SNA2</strain>
    </source>
</reference>
<dbReference type="RefSeq" id="WP_321564330.1">
    <property type="nucleotide sequence ID" value="NZ_CP139558.1"/>
</dbReference>
<feature type="signal peptide" evidence="5">
    <location>
        <begin position="1"/>
        <end position="22"/>
    </location>
</feature>
<dbReference type="InterPro" id="IPR017937">
    <property type="entry name" value="Thioredoxin_CS"/>
</dbReference>
<keyword evidence="3" id="KW-1015">Disulfide bond</keyword>
<evidence type="ECO:0000256" key="5">
    <source>
        <dbReference type="SAM" id="SignalP"/>
    </source>
</evidence>
<comment type="subcellular location">
    <subcellularLocation>
        <location evidence="1">Cell envelope</location>
    </subcellularLocation>
</comment>
<evidence type="ECO:0000313" key="8">
    <source>
        <dbReference type="Proteomes" id="UP001324380"/>
    </source>
</evidence>
<dbReference type="Pfam" id="PF08534">
    <property type="entry name" value="Redoxin"/>
    <property type="match status" value="1"/>
</dbReference>
<dbReference type="SUPFAM" id="SSF52833">
    <property type="entry name" value="Thioredoxin-like"/>
    <property type="match status" value="1"/>
</dbReference>
<gene>
    <name evidence="7" type="ORF">SNE25_06735</name>
</gene>
<evidence type="ECO:0000256" key="3">
    <source>
        <dbReference type="ARBA" id="ARBA00023157"/>
    </source>
</evidence>
<dbReference type="InterPro" id="IPR025380">
    <property type="entry name" value="DUF4369"/>
</dbReference>
<keyword evidence="5" id="KW-0732">Signal</keyword>
<dbReference type="PANTHER" id="PTHR42852">
    <property type="entry name" value="THIOL:DISULFIDE INTERCHANGE PROTEIN DSBE"/>
    <property type="match status" value="1"/>
</dbReference>
<dbReference type="InterPro" id="IPR013766">
    <property type="entry name" value="Thioredoxin_domain"/>
</dbReference>
<evidence type="ECO:0000256" key="4">
    <source>
        <dbReference type="ARBA" id="ARBA00023284"/>
    </source>
</evidence>
<feature type="domain" description="Thioredoxin" evidence="6">
    <location>
        <begin position="243"/>
        <end position="384"/>
    </location>
</feature>
<dbReference type="Gene3D" id="3.40.30.10">
    <property type="entry name" value="Glutaredoxin"/>
    <property type="match status" value="1"/>
</dbReference>
<dbReference type="Pfam" id="PF14289">
    <property type="entry name" value="DUF4369"/>
    <property type="match status" value="1"/>
</dbReference>
<feature type="chain" id="PRO_5045073171" evidence="5">
    <location>
        <begin position="23"/>
        <end position="384"/>
    </location>
</feature>
<keyword evidence="2" id="KW-0201">Cytochrome c-type biogenesis</keyword>
<dbReference type="InterPro" id="IPR013740">
    <property type="entry name" value="Redoxin"/>
</dbReference>